<dbReference type="Pfam" id="PF01473">
    <property type="entry name" value="Choline_bind_1"/>
    <property type="match status" value="1"/>
</dbReference>
<dbReference type="Pfam" id="PF19085">
    <property type="entry name" value="Choline_bind_2"/>
    <property type="match status" value="1"/>
</dbReference>
<dbReference type="InterPro" id="IPR018337">
    <property type="entry name" value="Cell_wall/Cho-bd_repeat"/>
</dbReference>
<proteinExistence type="predicted"/>
<evidence type="ECO:0000313" key="4">
    <source>
        <dbReference type="EMBL" id="PPK79845.1"/>
    </source>
</evidence>
<reference evidence="4 5" key="1">
    <citation type="submission" date="2018-02" db="EMBL/GenBank/DDBJ databases">
        <title>Genomic Encyclopedia of Archaeal and Bacterial Type Strains, Phase II (KMG-II): from individual species to whole genera.</title>
        <authorList>
            <person name="Goeker M."/>
        </authorList>
    </citation>
    <scope>NUCLEOTIDE SEQUENCE [LARGE SCALE GENOMIC DNA]</scope>
    <source>
        <strain evidence="4 5">DSM 3808</strain>
    </source>
</reference>
<evidence type="ECO:0000256" key="2">
    <source>
        <dbReference type="PROSITE-ProRule" id="PRU00591"/>
    </source>
</evidence>
<dbReference type="SUPFAM" id="SSF69360">
    <property type="entry name" value="Cell wall binding repeat"/>
    <property type="match status" value="1"/>
</dbReference>
<feature type="chain" id="PRO_5017986059" evidence="3">
    <location>
        <begin position="25"/>
        <end position="111"/>
    </location>
</feature>
<organism evidence="4 5">
    <name type="scientific">Lacrimispora xylanisolvens</name>
    <dbReference type="NCBI Taxonomy" id="384636"/>
    <lineage>
        <taxon>Bacteria</taxon>
        <taxon>Bacillati</taxon>
        <taxon>Bacillota</taxon>
        <taxon>Clostridia</taxon>
        <taxon>Lachnospirales</taxon>
        <taxon>Lachnospiraceae</taxon>
        <taxon>Lacrimispora</taxon>
    </lineage>
</organism>
<feature type="repeat" description="Cell wall-binding" evidence="2">
    <location>
        <begin position="72"/>
        <end position="91"/>
    </location>
</feature>
<accession>A0A2S6HQG5</accession>
<dbReference type="Proteomes" id="UP000237749">
    <property type="component" value="Unassembled WGS sequence"/>
</dbReference>
<evidence type="ECO:0000313" key="5">
    <source>
        <dbReference type="Proteomes" id="UP000237749"/>
    </source>
</evidence>
<dbReference type="AlphaFoldDB" id="A0A2S6HQG5"/>
<dbReference type="PROSITE" id="PS51170">
    <property type="entry name" value="CW"/>
    <property type="match status" value="1"/>
</dbReference>
<feature type="signal peptide" evidence="3">
    <location>
        <begin position="1"/>
        <end position="24"/>
    </location>
</feature>
<dbReference type="EMBL" id="PTJA01000008">
    <property type="protein sequence ID" value="PPK79845.1"/>
    <property type="molecule type" value="Genomic_DNA"/>
</dbReference>
<keyword evidence="5" id="KW-1185">Reference proteome</keyword>
<evidence type="ECO:0000256" key="1">
    <source>
        <dbReference type="ARBA" id="ARBA00022737"/>
    </source>
</evidence>
<sequence length="111" mass="13011">MKKNKLVTLFALLISIFTSFTVCAQEGLGALKYTDTDRVWVYVQEDGTKLISQWKYTKENWYYFDENGESKQSTWAQIDGKWYYFDNFSRMLHDTTTPDGYTVGSDGVWVQ</sequence>
<protein>
    <submittedName>
        <fullName evidence="4">Putative cell wall binding repeat protein</fullName>
    </submittedName>
</protein>
<keyword evidence="1" id="KW-0677">Repeat</keyword>
<keyword evidence="3" id="KW-0732">Signal</keyword>
<dbReference type="RefSeq" id="WP_104437749.1">
    <property type="nucleotide sequence ID" value="NZ_PTJA01000008.1"/>
</dbReference>
<evidence type="ECO:0000256" key="3">
    <source>
        <dbReference type="SAM" id="SignalP"/>
    </source>
</evidence>
<gene>
    <name evidence="4" type="ORF">BXY41_10870</name>
</gene>
<dbReference type="OrthoDB" id="1864143at2"/>
<comment type="caution">
    <text evidence="4">The sequence shown here is derived from an EMBL/GenBank/DDBJ whole genome shotgun (WGS) entry which is preliminary data.</text>
</comment>
<dbReference type="Gene3D" id="2.10.270.10">
    <property type="entry name" value="Cholin Binding"/>
    <property type="match status" value="1"/>
</dbReference>
<name>A0A2S6HQG5_9FIRM</name>